<proteinExistence type="predicted"/>
<accession>V5YNN8</accession>
<sequence length="130" mass="15131">MLIERGIRPVCDALNRIEGVRTLWSCEGHPFRLSRPYVVFEAPEPFALRVHRAIEAKHIEGSLNYCWWLTANFRDNGVLQWCIEPNCRIPRWRYLPIARKKLDAELRLLAAALSGVSEHGPTERWRPEGL</sequence>
<name>V5YNN8_9BURK</name>
<reference evidence="1" key="2">
    <citation type="submission" date="2024-06" db="EMBL/GenBank/DDBJ databases">
        <authorList>
            <person name="Sakai Y."/>
            <person name="Fujii T."/>
        </authorList>
    </citation>
    <scope>NUCLEOTIDE SEQUENCE</scope>
    <source>
        <strain evidence="1">M701</strain>
        <plasmid evidence="1">pM7012</plasmid>
    </source>
</reference>
<geneLocation type="plasmid" evidence="1">
    <name>pM7012</name>
</geneLocation>
<keyword evidence="1" id="KW-0614">Plasmid</keyword>
<reference evidence="1" key="1">
    <citation type="journal article" date="2014" name="Microbiology">
        <title>A 2,4-dichlorophenoxyacetic acid degradation plasmid pM7012 discloses distribution of an unclassified megaplasmid group across bacterial species.</title>
        <authorList>
            <person name="Sakai Y."/>
            <person name="Ogawa N."/>
            <person name="Shimomura Y."/>
            <person name="Fujii T."/>
        </authorList>
    </citation>
    <scope>NUCLEOTIDE SEQUENCE</scope>
    <source>
        <strain evidence="1">M701</strain>
    </source>
</reference>
<dbReference type="EMBL" id="AB853026">
    <property type="protein sequence ID" value="BAO18874.1"/>
    <property type="molecule type" value="Genomic_DNA"/>
</dbReference>
<protein>
    <submittedName>
        <fullName evidence="1">Uncharacterized protein</fullName>
    </submittedName>
</protein>
<dbReference type="AlphaFoldDB" id="V5YNN8"/>
<evidence type="ECO:0000313" key="1">
    <source>
        <dbReference type="EMBL" id="BAO18874.1"/>
    </source>
</evidence>
<organism evidence="1">
    <name type="scientific">Burkholderia sp. M701</name>
    <dbReference type="NCBI Taxonomy" id="326454"/>
    <lineage>
        <taxon>Bacteria</taxon>
        <taxon>Pseudomonadati</taxon>
        <taxon>Pseudomonadota</taxon>
        <taxon>Betaproteobacteria</taxon>
        <taxon>Burkholderiales</taxon>
        <taxon>Burkholderiaceae</taxon>
        <taxon>Burkholderia</taxon>
    </lineage>
</organism>